<dbReference type="Pfam" id="PF00582">
    <property type="entry name" value="Usp"/>
    <property type="match status" value="2"/>
</dbReference>
<evidence type="ECO:0000256" key="1">
    <source>
        <dbReference type="ARBA" id="ARBA00008791"/>
    </source>
</evidence>
<dbReference type="AlphaFoldDB" id="A0A2U1ZRN7"/>
<dbReference type="EMBL" id="PYHR01000002">
    <property type="protein sequence ID" value="PWD49636.1"/>
    <property type="molecule type" value="Genomic_DNA"/>
</dbReference>
<dbReference type="RefSeq" id="WP_109228019.1">
    <property type="nucleotide sequence ID" value="NZ_PYHR01000002.1"/>
</dbReference>
<name>A0A2U1ZRN7_9MICO</name>
<feature type="domain" description="UspA" evidence="2">
    <location>
        <begin position="2"/>
        <end position="138"/>
    </location>
</feature>
<dbReference type="PANTHER" id="PTHR46268">
    <property type="entry name" value="STRESS RESPONSE PROTEIN NHAX"/>
    <property type="match status" value="1"/>
</dbReference>
<dbReference type="SUPFAM" id="SSF52402">
    <property type="entry name" value="Adenine nucleotide alpha hydrolases-like"/>
    <property type="match status" value="2"/>
</dbReference>
<evidence type="ECO:0000259" key="2">
    <source>
        <dbReference type="Pfam" id="PF00582"/>
    </source>
</evidence>
<protein>
    <submittedName>
        <fullName evidence="3">Universal stress protein</fullName>
    </submittedName>
</protein>
<organism evidence="3 4">
    <name type="scientific">Serinibacter arcticus</name>
    <dbReference type="NCBI Taxonomy" id="1655435"/>
    <lineage>
        <taxon>Bacteria</taxon>
        <taxon>Bacillati</taxon>
        <taxon>Actinomycetota</taxon>
        <taxon>Actinomycetes</taxon>
        <taxon>Micrococcales</taxon>
        <taxon>Beutenbergiaceae</taxon>
        <taxon>Serinibacter</taxon>
    </lineage>
</organism>
<dbReference type="CDD" id="cd00293">
    <property type="entry name" value="USP-like"/>
    <property type="match status" value="2"/>
</dbReference>
<evidence type="ECO:0000313" key="3">
    <source>
        <dbReference type="EMBL" id="PWD49636.1"/>
    </source>
</evidence>
<evidence type="ECO:0000313" key="4">
    <source>
        <dbReference type="Proteomes" id="UP000245166"/>
    </source>
</evidence>
<dbReference type="OrthoDB" id="5242641at2"/>
<comment type="similarity">
    <text evidence="1">Belongs to the universal stress protein A family.</text>
</comment>
<dbReference type="Gene3D" id="3.40.50.620">
    <property type="entry name" value="HUPs"/>
    <property type="match status" value="2"/>
</dbReference>
<dbReference type="PANTHER" id="PTHR46268:SF6">
    <property type="entry name" value="UNIVERSAL STRESS PROTEIN UP12"/>
    <property type="match status" value="1"/>
</dbReference>
<dbReference type="InterPro" id="IPR014729">
    <property type="entry name" value="Rossmann-like_a/b/a_fold"/>
</dbReference>
<dbReference type="Proteomes" id="UP000245166">
    <property type="component" value="Unassembled WGS sequence"/>
</dbReference>
<accession>A0A2U1ZRN7</accession>
<comment type="caution">
    <text evidence="3">The sequence shown here is derived from an EMBL/GenBank/DDBJ whole genome shotgun (WGS) entry which is preliminary data.</text>
</comment>
<sequence length="291" mass="30064">MRVVVGYQDTKSGRDSLALGARLAAAGGGELHVVLVLASNERATLAPPEVGFTRYLEQAALEWLARAQTWLREHDLTPATTHLRYAESGAEGLLEAARELEGSLIVVGAARGGIAGRFRISGVANALLHAAEVPVALAPKRARRTPGSGVSRVTAAIGLRPGASDVMTSAIRLSQTVGAELRLLSLVAIDEDGLGTSDAAAAAAHQHVSTVLEGVRETLPDGVAADTVVAHGATFEEAVIKVDFAGDEIVVVGSSRLASAGRLFLGATAARMLRELPVPMVVVPRDAALGE</sequence>
<dbReference type="InterPro" id="IPR006016">
    <property type="entry name" value="UspA"/>
</dbReference>
<reference evidence="3 4" key="1">
    <citation type="submission" date="2018-03" db="EMBL/GenBank/DDBJ databases">
        <title>Genome assembly of novel Miniimonas species PCH200.</title>
        <authorList>
            <person name="Thakur V."/>
            <person name="Kumar V."/>
            <person name="Singh D."/>
        </authorList>
    </citation>
    <scope>NUCLEOTIDE SEQUENCE [LARGE SCALE GENOMIC DNA]</scope>
    <source>
        <strain evidence="3 4">PCH200</strain>
    </source>
</reference>
<feature type="domain" description="UspA" evidence="2">
    <location>
        <begin position="152"/>
        <end position="284"/>
    </location>
</feature>
<proteinExistence type="inferred from homology"/>
<gene>
    <name evidence="3" type="ORF">C8046_01820</name>
</gene>
<keyword evidence="4" id="KW-1185">Reference proteome</keyword>